<reference evidence="1" key="1">
    <citation type="submission" date="2020-04" db="EMBL/GenBank/DDBJ databases">
        <authorList>
            <person name="Zhang T."/>
        </authorList>
    </citation>
    <scope>NUCLEOTIDE SEQUENCE</scope>
    <source>
        <strain evidence="1">HKST-UBA02</strain>
    </source>
</reference>
<evidence type="ECO:0000313" key="2">
    <source>
        <dbReference type="Proteomes" id="UP000699691"/>
    </source>
</evidence>
<evidence type="ECO:0000313" key="1">
    <source>
        <dbReference type="EMBL" id="MCA9397554.1"/>
    </source>
</evidence>
<dbReference type="Proteomes" id="UP000699691">
    <property type="component" value="Unassembled WGS sequence"/>
</dbReference>
<organism evidence="1 2">
    <name type="scientific">candidate division WWE3 bacterium</name>
    <dbReference type="NCBI Taxonomy" id="2053526"/>
    <lineage>
        <taxon>Bacteria</taxon>
        <taxon>Katanobacteria</taxon>
    </lineage>
</organism>
<gene>
    <name evidence="1" type="ORF">KC573_01890</name>
</gene>
<reference evidence="1" key="2">
    <citation type="journal article" date="2021" name="Microbiome">
        <title>Successional dynamics and alternative stable states in a saline activated sludge microbial community over 9 years.</title>
        <authorList>
            <person name="Wang Y."/>
            <person name="Ye J."/>
            <person name="Ju F."/>
            <person name="Liu L."/>
            <person name="Boyd J.A."/>
            <person name="Deng Y."/>
            <person name="Parks D.H."/>
            <person name="Jiang X."/>
            <person name="Yin X."/>
            <person name="Woodcroft B.J."/>
            <person name="Tyson G.W."/>
            <person name="Hugenholtz P."/>
            <person name="Polz M.F."/>
            <person name="Zhang T."/>
        </authorList>
    </citation>
    <scope>NUCLEOTIDE SEQUENCE</scope>
    <source>
        <strain evidence="1">HKST-UBA02</strain>
    </source>
</reference>
<proteinExistence type="predicted"/>
<name>A0A955RW79_UNCKA</name>
<dbReference type="AlphaFoldDB" id="A0A955RW79"/>
<protein>
    <submittedName>
        <fullName evidence="1">Uncharacterized protein</fullName>
    </submittedName>
</protein>
<dbReference type="EMBL" id="JAGQKY010000064">
    <property type="protein sequence ID" value="MCA9397554.1"/>
    <property type="molecule type" value="Genomic_DNA"/>
</dbReference>
<sequence>MTTTDKQHIKEQAARKIGEVLAFSEIGLDLLERGETALENVFEADFLDDCTESFETQKEDLLRIASKLDVEQIVLDKADSTKNKVFSMQELYLKGEWDDAVEVLEWMGFFEGGALVHWGLIKGVADTHRIGQLTTVAEDALDFHQEFVRQIVTQLFELGGEL</sequence>
<accession>A0A955RW79</accession>
<comment type="caution">
    <text evidence="1">The sequence shown here is derived from an EMBL/GenBank/DDBJ whole genome shotgun (WGS) entry which is preliminary data.</text>
</comment>